<evidence type="ECO:0000313" key="5">
    <source>
        <dbReference type="Proteomes" id="UP000660262"/>
    </source>
</evidence>
<dbReference type="AlphaFoldDB" id="A0A830H8E0"/>
<dbReference type="InterPro" id="IPR009249">
    <property type="entry name" value="Ferredoxin-dep_bilin_Rdtase"/>
</dbReference>
<evidence type="ECO:0000256" key="2">
    <source>
        <dbReference type="ARBA" id="ARBA00023002"/>
    </source>
</evidence>
<gene>
    <name evidence="4" type="ORF">PPROV_000160700</name>
</gene>
<protein>
    <recommendedName>
        <fullName evidence="6">Phycocyanobilin:ferredoxin oxidoreductase</fullName>
    </recommendedName>
</protein>
<evidence type="ECO:0000256" key="1">
    <source>
        <dbReference type="ARBA" id="ARBA00006908"/>
    </source>
</evidence>
<feature type="compositionally biased region" description="Polar residues" evidence="3">
    <location>
        <begin position="46"/>
        <end position="65"/>
    </location>
</feature>
<evidence type="ECO:0000313" key="4">
    <source>
        <dbReference type="EMBL" id="GHP02852.1"/>
    </source>
</evidence>
<evidence type="ECO:0008006" key="6">
    <source>
        <dbReference type="Google" id="ProtNLM"/>
    </source>
</evidence>
<keyword evidence="2" id="KW-0560">Oxidoreductase</keyword>
<dbReference type="Proteomes" id="UP000660262">
    <property type="component" value="Unassembled WGS sequence"/>
</dbReference>
<dbReference type="EMBL" id="BNJQ01000004">
    <property type="protein sequence ID" value="GHP02852.1"/>
    <property type="molecule type" value="Genomic_DNA"/>
</dbReference>
<dbReference type="OrthoDB" id="496703at2759"/>
<reference evidence="4" key="1">
    <citation type="submission" date="2020-10" db="EMBL/GenBank/DDBJ databases">
        <title>Unveiling of a novel bifunctional photoreceptor, Dualchrome1, isolated from a cosmopolitan green alga.</title>
        <authorList>
            <person name="Suzuki S."/>
            <person name="Kawachi M."/>
        </authorList>
    </citation>
    <scope>NUCLEOTIDE SEQUENCE</scope>
    <source>
        <strain evidence="4">NIES 2893</strain>
    </source>
</reference>
<comment type="caution">
    <text evidence="4">The sequence shown here is derived from an EMBL/GenBank/DDBJ whole genome shotgun (WGS) entry which is preliminary data.</text>
</comment>
<dbReference type="PANTHER" id="PTHR34557:SF1">
    <property type="entry name" value="PHYTOCHROMOBILIN:FERREDOXIN OXIDOREDUCTASE, CHLOROPLASTIC"/>
    <property type="match status" value="1"/>
</dbReference>
<accession>A0A830H8E0</accession>
<dbReference type="GO" id="GO:0010024">
    <property type="term" value="P:phytochromobilin biosynthetic process"/>
    <property type="evidence" value="ECO:0007669"/>
    <property type="project" value="InterPro"/>
</dbReference>
<dbReference type="Pfam" id="PF05996">
    <property type="entry name" value="Fe_bilin_red"/>
    <property type="match status" value="1"/>
</dbReference>
<keyword evidence="5" id="KW-1185">Reference proteome</keyword>
<feature type="region of interest" description="Disordered" evidence="3">
    <location>
        <begin position="1"/>
        <end position="122"/>
    </location>
</feature>
<proteinExistence type="inferred from homology"/>
<dbReference type="Gene3D" id="3.40.1500.20">
    <property type="match status" value="1"/>
</dbReference>
<organism evidence="4 5">
    <name type="scientific">Pycnococcus provasolii</name>
    <dbReference type="NCBI Taxonomy" id="41880"/>
    <lineage>
        <taxon>Eukaryota</taxon>
        <taxon>Viridiplantae</taxon>
        <taxon>Chlorophyta</taxon>
        <taxon>Pseudoscourfieldiophyceae</taxon>
        <taxon>Pseudoscourfieldiales</taxon>
        <taxon>Pycnococcaceae</taxon>
        <taxon>Pycnococcus</taxon>
    </lineage>
</organism>
<dbReference type="PANTHER" id="PTHR34557">
    <property type="entry name" value="PHYTOCHROMOBILIN:FERREDOXIN OXIDOREDUCTASE, CHLOROPLASTIC"/>
    <property type="match status" value="1"/>
</dbReference>
<dbReference type="GO" id="GO:0050897">
    <property type="term" value="F:cobalt ion binding"/>
    <property type="evidence" value="ECO:0007669"/>
    <property type="project" value="InterPro"/>
</dbReference>
<name>A0A830H8E0_9CHLO</name>
<comment type="similarity">
    <text evidence="1">Belongs to the HY2 family.</text>
</comment>
<dbReference type="GO" id="GO:0016636">
    <property type="term" value="F:oxidoreductase activity, acting on the CH-CH group of donors, iron-sulfur protein as acceptor"/>
    <property type="evidence" value="ECO:0007669"/>
    <property type="project" value="InterPro"/>
</dbReference>
<evidence type="ECO:0000256" key="3">
    <source>
        <dbReference type="SAM" id="MobiDB-lite"/>
    </source>
</evidence>
<feature type="compositionally biased region" description="Low complexity" evidence="3">
    <location>
        <begin position="28"/>
        <end position="37"/>
    </location>
</feature>
<sequence>MSVRSHTCSAFPPSPTSRSSHRSHLRSHLLGGRSSSRQPLLGGRSRQPNQVVSWSSPWKSHSLCSPQGRVLQLACRSSSSSSDSQSDSGGGDTGGDAASNQNQNSSSSSSSSSERQREEAMRRRIDSMLREAGLGGLGAGLGLADGELPLDIEGRAPSAKPMEPTRVHELMGLGGWKLGREVHPILALLGAQIEGAWREFLLEDMRWIAPPGLYEDDVEPRLRAASLRLHEYVDTLGVAAFYDAIEGGATEKEAFDIERAAHMQEGPPPLPPTEEGRKPPTTRFRVENRAYTSRVFRRLHMELAVEDGGSGLSVLHVVMWPRPEFDIPIFGLDLVARRGGTVGFAIADLSPVELDGSLPNSHVAAMDTLLTESGLEEFTIRSLDSDVSGSPAARVPDWAREIFSDRCVLFRPGKDEDKIERFLKYATALARSHLQITKQWAPVPEDKPATRRQLVAAQSRYASKQRENARTRDVLAAHFGELFADRYLREVLFDV</sequence>
<feature type="compositionally biased region" description="Low complexity" evidence="3">
    <location>
        <begin position="77"/>
        <end position="87"/>
    </location>
</feature>
<feature type="compositionally biased region" description="Low complexity" evidence="3">
    <location>
        <begin position="95"/>
        <end position="113"/>
    </location>
</feature>